<comment type="caution">
    <text evidence="1">The sequence shown here is derived from an EMBL/GenBank/DDBJ whole genome shotgun (WGS) entry which is preliminary data.</text>
</comment>
<accession>A0ACB0KGS7</accession>
<reference evidence="1" key="1">
    <citation type="submission" date="2023-10" db="EMBL/GenBank/DDBJ databases">
        <authorList>
            <person name="Rodriguez Cubillos JULIANA M."/>
            <person name="De Vega J."/>
        </authorList>
    </citation>
    <scope>NUCLEOTIDE SEQUENCE</scope>
</reference>
<organism evidence="1 2">
    <name type="scientific">Trifolium pratense</name>
    <name type="common">Red clover</name>
    <dbReference type="NCBI Taxonomy" id="57577"/>
    <lineage>
        <taxon>Eukaryota</taxon>
        <taxon>Viridiplantae</taxon>
        <taxon>Streptophyta</taxon>
        <taxon>Embryophyta</taxon>
        <taxon>Tracheophyta</taxon>
        <taxon>Spermatophyta</taxon>
        <taxon>Magnoliopsida</taxon>
        <taxon>eudicotyledons</taxon>
        <taxon>Gunneridae</taxon>
        <taxon>Pentapetalae</taxon>
        <taxon>rosids</taxon>
        <taxon>fabids</taxon>
        <taxon>Fabales</taxon>
        <taxon>Fabaceae</taxon>
        <taxon>Papilionoideae</taxon>
        <taxon>50 kb inversion clade</taxon>
        <taxon>NPAAA clade</taxon>
        <taxon>Hologalegina</taxon>
        <taxon>IRL clade</taxon>
        <taxon>Trifolieae</taxon>
        <taxon>Trifolium</taxon>
    </lineage>
</organism>
<dbReference type="Proteomes" id="UP001177021">
    <property type="component" value="Unassembled WGS sequence"/>
</dbReference>
<keyword evidence="2" id="KW-1185">Reference proteome</keyword>
<gene>
    <name evidence="1" type="ORF">MILVUS5_LOCUS22463</name>
</gene>
<name>A0ACB0KGS7_TRIPR</name>
<evidence type="ECO:0000313" key="1">
    <source>
        <dbReference type="EMBL" id="CAJ2655539.1"/>
    </source>
</evidence>
<proteinExistence type="predicted"/>
<sequence>MGQRVSCCTHPSFASSNYGDYEKLESEEDSIVQKKNKSQEDSYPELHFPFELGKRIKQSFPLTNPTDDYMAFRVMGSNPKKYSVSSNIGVVSPKSTYDIKVTMQAQEEAPPNMQCKDIFVFKTIFVKPGATRKHITPEMFEKNSGYEVKELIMRVVYVAPPKLPSTFQERFDRKSSPRAN</sequence>
<evidence type="ECO:0000313" key="2">
    <source>
        <dbReference type="Proteomes" id="UP001177021"/>
    </source>
</evidence>
<dbReference type="EMBL" id="CASHSV030000206">
    <property type="protein sequence ID" value="CAJ2655539.1"/>
    <property type="molecule type" value="Genomic_DNA"/>
</dbReference>
<protein>
    <submittedName>
        <fullName evidence="1">Uncharacterized protein</fullName>
    </submittedName>
</protein>